<feature type="transmembrane region" description="Helical" evidence="1">
    <location>
        <begin position="7"/>
        <end position="28"/>
    </location>
</feature>
<dbReference type="AlphaFoldDB" id="A0A6I6NCZ3"/>
<feature type="transmembrane region" description="Helical" evidence="1">
    <location>
        <begin position="66"/>
        <end position="88"/>
    </location>
</feature>
<organism evidence="2 3">
    <name type="scientific">Streptomyces broussonetiae</name>
    <dbReference type="NCBI Taxonomy" id="2686304"/>
    <lineage>
        <taxon>Bacteria</taxon>
        <taxon>Bacillati</taxon>
        <taxon>Actinomycetota</taxon>
        <taxon>Actinomycetes</taxon>
        <taxon>Kitasatosporales</taxon>
        <taxon>Streptomycetaceae</taxon>
        <taxon>Streptomyces</taxon>
    </lineage>
</organism>
<reference evidence="2 3" key="1">
    <citation type="submission" date="2019-12" db="EMBL/GenBank/DDBJ databases">
        <title>Streptomyces sp. strain T44 isolated from rhizosphere soil of Broussonetia papyrifera.</title>
        <authorList>
            <person name="Mo P."/>
        </authorList>
    </citation>
    <scope>NUCLEOTIDE SEQUENCE [LARGE SCALE GENOMIC DNA]</scope>
    <source>
        <strain evidence="2 3">T44</strain>
    </source>
</reference>
<dbReference type="Pfam" id="PF11345">
    <property type="entry name" value="DUF3147"/>
    <property type="match status" value="1"/>
</dbReference>
<dbReference type="InterPro" id="IPR021493">
    <property type="entry name" value="DUF3147"/>
</dbReference>
<feature type="transmembrane region" description="Helical" evidence="1">
    <location>
        <begin position="94"/>
        <end position="113"/>
    </location>
</feature>
<name>A0A6I6NCZ3_9ACTN</name>
<dbReference type="Proteomes" id="UP000436138">
    <property type="component" value="Chromosome"/>
</dbReference>
<dbReference type="RefSeq" id="WP_158929433.1">
    <property type="nucleotide sequence ID" value="NZ_CP047020.1"/>
</dbReference>
<sequence length="114" mass="11412">MKSLLEIFLKAFVGGLLVVAFALLAETIEPKRLAGVFAAAPSVALAGLILTVVFKGNHEAMDAARGMLAGAPAFTVFCLVDAPALGRLGAKCGSAVALLVWGAVAAAVAFAVAT</sequence>
<gene>
    <name evidence="2" type="ORF">GQF42_44010</name>
</gene>
<dbReference type="EMBL" id="CP047020">
    <property type="protein sequence ID" value="QHA09232.1"/>
    <property type="molecule type" value="Genomic_DNA"/>
</dbReference>
<proteinExistence type="predicted"/>
<evidence type="ECO:0000256" key="1">
    <source>
        <dbReference type="SAM" id="Phobius"/>
    </source>
</evidence>
<evidence type="ECO:0000313" key="3">
    <source>
        <dbReference type="Proteomes" id="UP000436138"/>
    </source>
</evidence>
<keyword evidence="3" id="KW-1185">Reference proteome</keyword>
<keyword evidence="1" id="KW-0812">Transmembrane</keyword>
<accession>A0A6I6NCZ3</accession>
<keyword evidence="1" id="KW-0472">Membrane</keyword>
<feature type="transmembrane region" description="Helical" evidence="1">
    <location>
        <begin position="34"/>
        <end position="54"/>
    </location>
</feature>
<protein>
    <submittedName>
        <fullName evidence="2">DUF3147 family protein</fullName>
    </submittedName>
</protein>
<dbReference type="KEGG" id="sbro:GQF42_44010"/>
<evidence type="ECO:0000313" key="2">
    <source>
        <dbReference type="EMBL" id="QHA09232.1"/>
    </source>
</evidence>
<keyword evidence="1" id="KW-1133">Transmembrane helix</keyword>